<protein>
    <submittedName>
        <fullName evidence="1">Uncharacterized protein</fullName>
    </submittedName>
</protein>
<reference evidence="2" key="1">
    <citation type="journal article" date="2019" name="Int. J. Syst. Evol. Microbiol.">
        <title>The Global Catalogue of Microorganisms (GCM) 10K type strain sequencing project: providing services to taxonomists for standard genome sequencing and annotation.</title>
        <authorList>
            <consortium name="The Broad Institute Genomics Platform"/>
            <consortium name="The Broad Institute Genome Sequencing Center for Infectious Disease"/>
            <person name="Wu L."/>
            <person name="Ma J."/>
        </authorList>
    </citation>
    <scope>NUCLEOTIDE SEQUENCE [LARGE SCALE GENOMIC DNA]</scope>
    <source>
        <strain evidence="2">CGMCC 4.7241</strain>
    </source>
</reference>
<keyword evidence="2" id="KW-1185">Reference proteome</keyword>
<evidence type="ECO:0000313" key="1">
    <source>
        <dbReference type="EMBL" id="MFC3759230.1"/>
    </source>
</evidence>
<sequence length="153" mass="16909">MRSTDTEVAVSYGRFLLSIGTTGELTNIFEIDLHGEIAGHGSGWIVFDSGTHDHSPAVCLELHDEEPPPDADAEASWLSSFTRERGDVLEILDDSYVPRHDAPVLHLPQGGPHEIRVTVRGREAARALGEGSFAHGVERWRIQIWPRRLAGPR</sequence>
<dbReference type="RefSeq" id="WP_205122357.1">
    <property type="nucleotide sequence ID" value="NZ_JAFBCM010000001.1"/>
</dbReference>
<proteinExistence type="predicted"/>
<organism evidence="1 2">
    <name type="scientific">Tenggerimyces flavus</name>
    <dbReference type="NCBI Taxonomy" id="1708749"/>
    <lineage>
        <taxon>Bacteria</taxon>
        <taxon>Bacillati</taxon>
        <taxon>Actinomycetota</taxon>
        <taxon>Actinomycetes</taxon>
        <taxon>Propionibacteriales</taxon>
        <taxon>Nocardioidaceae</taxon>
        <taxon>Tenggerimyces</taxon>
    </lineage>
</organism>
<accession>A0ABV7Y233</accession>
<name>A0ABV7Y233_9ACTN</name>
<gene>
    <name evidence="1" type="ORF">ACFOUW_00130</name>
</gene>
<dbReference type="Proteomes" id="UP001595699">
    <property type="component" value="Unassembled WGS sequence"/>
</dbReference>
<dbReference type="EMBL" id="JBHRZH010000001">
    <property type="protein sequence ID" value="MFC3759230.1"/>
    <property type="molecule type" value="Genomic_DNA"/>
</dbReference>
<comment type="caution">
    <text evidence="1">The sequence shown here is derived from an EMBL/GenBank/DDBJ whole genome shotgun (WGS) entry which is preliminary data.</text>
</comment>
<evidence type="ECO:0000313" key="2">
    <source>
        <dbReference type="Proteomes" id="UP001595699"/>
    </source>
</evidence>